<organism evidence="3 4">
    <name type="scientific">Acetivibrio saccincola</name>
    <dbReference type="NCBI Taxonomy" id="1677857"/>
    <lineage>
        <taxon>Bacteria</taxon>
        <taxon>Bacillati</taxon>
        <taxon>Bacillota</taxon>
        <taxon>Clostridia</taxon>
        <taxon>Eubacteriales</taxon>
        <taxon>Oscillospiraceae</taxon>
        <taxon>Acetivibrio</taxon>
    </lineage>
</organism>
<name>A0A2S8RC36_9FIRM</name>
<dbReference type="PANTHER" id="PTHR36442">
    <property type="entry name" value="CYCLIC-DI-AMP PHOSPHODIESTERASE PGPH"/>
    <property type="match status" value="1"/>
</dbReference>
<dbReference type="InterPro" id="IPR003607">
    <property type="entry name" value="HD/PDEase_dom"/>
</dbReference>
<feature type="transmembrane region" description="Helical" evidence="1">
    <location>
        <begin position="415"/>
        <end position="436"/>
    </location>
</feature>
<sequence length="729" mass="81824">MTKEKKKSSLSSTKFNLKNTKIQRILIAFFTLTIAFIILLQGATPKKYRLTLDSKSEYDITAPRDVVNTILTEQNAIAAAEAEEPVMKEIRDASIKVINKLTNFLSLVNRTRNSFNKGVNSIEAGSEEDYHELFQQELEKAASLLKESNENTGYEFSEEQIIYIISEAEDEEINEFENVMLELVSGIMVKDVTKDNIAARIVELQNDISDSNLNQELKNIGIIVSNYILEPNRKIDDEATKLKKEKAYNDPANTVIIEKGQRILSVGDTVTKDKLKVLEDLNLLETKSRFDYSLAGAILIILVMLSFLLVLYMNYFCKKVLYNRNDLILLSILIITTLFLARWIKEYTTLLIPVFLAVILVSILLDVKLALMVNLVLTIAISIMTNGEIKFIFMALISGTFSIFLVSKANQRNKLTVAGAIIGLINVLVVIPINLMNKAGWRTILEDGAVVLINGFFSTVFTIGLLPTLESTFNVITPMRLLELGNPNHPLLKRLLTEAPGTYHHSLMVGNLAEAGAEAIGGNPLLARVGAYFHDVGKLKRPGFFTENQMSENPHDKMTPNLSALVITSHVTDGVELAKKYKIPLAIIDIILQHHGTTLVAYFYHKAKNSEKGEEVDESKFRYEGKKPRSKEAAVVMLADSVEAAVRSMPDKTEGKIEGLIRKIIKDKLEDGQFDHCDLTLKDLDSIAKSFMKVFGGYFHNREEYPEIKKEVQKKEKVKSFEETAATKE</sequence>
<accession>A0A2S8RC36</accession>
<keyword evidence="1" id="KW-0472">Membrane</keyword>
<dbReference type="GO" id="GO:0016787">
    <property type="term" value="F:hydrolase activity"/>
    <property type="evidence" value="ECO:0007669"/>
    <property type="project" value="UniProtKB-KW"/>
</dbReference>
<keyword evidence="3" id="KW-0378">Hydrolase</keyword>
<reference evidence="3 4" key="1">
    <citation type="journal article" date="2018" name="Syst. Appl. Microbiol.">
        <title>Characterization and high-quality draft genome sequence of Herbivorax saccincola A7, an anaerobic, alkaliphilic, thermophilic, cellulolytic, and xylanolytic bacterium.</title>
        <authorList>
            <person name="Aikawa S."/>
            <person name="Baramee S."/>
            <person name="Sermsathanaswadi J."/>
            <person name="Thianheng P."/>
            <person name="Tachaapaikoon C."/>
            <person name="Shikata A."/>
            <person name="Waeonukul R."/>
            <person name="Pason P."/>
            <person name="Ratanakhanokchai K."/>
            <person name="Kosugi A."/>
        </authorList>
    </citation>
    <scope>NUCLEOTIDE SEQUENCE [LARGE SCALE GENOMIC DNA]</scope>
    <source>
        <strain evidence="3 4">A7</strain>
    </source>
</reference>
<evidence type="ECO:0000259" key="2">
    <source>
        <dbReference type="SMART" id="SM00471"/>
    </source>
</evidence>
<dbReference type="NCBIfam" id="TIGR00277">
    <property type="entry name" value="HDIG"/>
    <property type="match status" value="1"/>
</dbReference>
<feature type="transmembrane region" description="Helical" evidence="1">
    <location>
        <begin position="350"/>
        <end position="377"/>
    </location>
</feature>
<feature type="transmembrane region" description="Helical" evidence="1">
    <location>
        <begin position="327"/>
        <end position="344"/>
    </location>
</feature>
<dbReference type="EMBL" id="NEMB01000003">
    <property type="protein sequence ID" value="PQQ67348.1"/>
    <property type="molecule type" value="Genomic_DNA"/>
</dbReference>
<dbReference type="InterPro" id="IPR052722">
    <property type="entry name" value="PgpH_phosphodiesterase"/>
</dbReference>
<feature type="domain" description="HD/PDEase" evidence="2">
    <location>
        <begin position="498"/>
        <end position="654"/>
    </location>
</feature>
<dbReference type="InterPro" id="IPR006674">
    <property type="entry name" value="HD_domain"/>
</dbReference>
<gene>
    <name evidence="3" type="ORF">B9R14_11700</name>
</gene>
<dbReference type="PANTHER" id="PTHR36442:SF1">
    <property type="entry name" value="CYCLIC-DI-AMP PHOSPHODIESTERASE PGPH"/>
    <property type="match status" value="1"/>
</dbReference>
<dbReference type="OrthoDB" id="9806952at2"/>
<dbReference type="Pfam" id="PF07698">
    <property type="entry name" value="7TM-7TMR_HD"/>
    <property type="match status" value="1"/>
</dbReference>
<dbReference type="Pfam" id="PF01966">
    <property type="entry name" value="HD"/>
    <property type="match status" value="1"/>
</dbReference>
<feature type="transmembrane region" description="Helical" evidence="1">
    <location>
        <begin position="389"/>
        <end position="409"/>
    </location>
</feature>
<dbReference type="CDD" id="cd00077">
    <property type="entry name" value="HDc"/>
    <property type="match status" value="1"/>
</dbReference>
<keyword evidence="1" id="KW-1133">Transmembrane helix</keyword>
<dbReference type="SMART" id="SM00471">
    <property type="entry name" value="HDc"/>
    <property type="match status" value="1"/>
</dbReference>
<evidence type="ECO:0000256" key="1">
    <source>
        <dbReference type="SAM" id="Phobius"/>
    </source>
</evidence>
<keyword evidence="1" id="KW-0812">Transmembrane</keyword>
<dbReference type="AlphaFoldDB" id="A0A2S8RC36"/>
<comment type="caution">
    <text evidence="3">The sequence shown here is derived from an EMBL/GenBank/DDBJ whole genome shotgun (WGS) entry which is preliminary data.</text>
</comment>
<evidence type="ECO:0000313" key="3">
    <source>
        <dbReference type="EMBL" id="PQQ67348.1"/>
    </source>
</evidence>
<dbReference type="InterPro" id="IPR011621">
    <property type="entry name" value="Metal-dep_PHydrolase_7TM_intra"/>
</dbReference>
<dbReference type="Pfam" id="PF07697">
    <property type="entry name" value="7TMR-HDED"/>
    <property type="match status" value="1"/>
</dbReference>
<dbReference type="InterPro" id="IPR006675">
    <property type="entry name" value="HDIG_dom"/>
</dbReference>
<dbReference type="RefSeq" id="WP_105368314.1">
    <property type="nucleotide sequence ID" value="NZ_NEMB01000003.1"/>
</dbReference>
<dbReference type="SUPFAM" id="SSF109604">
    <property type="entry name" value="HD-domain/PDEase-like"/>
    <property type="match status" value="1"/>
</dbReference>
<proteinExistence type="predicted"/>
<dbReference type="InterPro" id="IPR011624">
    <property type="entry name" value="Metal-dep_PHydrolase_7TM_extra"/>
</dbReference>
<evidence type="ECO:0000313" key="4">
    <source>
        <dbReference type="Proteomes" id="UP000239720"/>
    </source>
</evidence>
<protein>
    <submittedName>
        <fullName evidence="3">Phosphohydrolase</fullName>
    </submittedName>
</protein>
<feature type="transmembrane region" description="Helical" evidence="1">
    <location>
        <begin position="292"/>
        <end position="315"/>
    </location>
</feature>
<feature type="transmembrane region" description="Helical" evidence="1">
    <location>
        <begin position="448"/>
        <end position="469"/>
    </location>
</feature>
<dbReference type="Gene3D" id="1.10.3210.10">
    <property type="entry name" value="Hypothetical protein af1432"/>
    <property type="match status" value="1"/>
</dbReference>
<dbReference type="Proteomes" id="UP000239720">
    <property type="component" value="Unassembled WGS sequence"/>
</dbReference>